<evidence type="ECO:0000313" key="2">
    <source>
        <dbReference type="EMBL" id="KAG2863618.1"/>
    </source>
</evidence>
<organism evidence="2 6">
    <name type="scientific">Phytophthora cactorum</name>
    <dbReference type="NCBI Taxonomy" id="29920"/>
    <lineage>
        <taxon>Eukaryota</taxon>
        <taxon>Sar</taxon>
        <taxon>Stramenopiles</taxon>
        <taxon>Oomycota</taxon>
        <taxon>Peronosporomycetes</taxon>
        <taxon>Peronosporales</taxon>
        <taxon>Peronosporaceae</taxon>
        <taxon>Phytophthora</taxon>
    </lineage>
</organism>
<keyword evidence="1" id="KW-1133">Transmembrane helix</keyword>
<keyword evidence="1" id="KW-0472">Membrane</keyword>
<dbReference type="EMBL" id="RCMG01000100">
    <property type="protein sequence ID" value="KAG2863618.1"/>
    <property type="molecule type" value="Genomic_DNA"/>
</dbReference>
<reference evidence="2" key="1">
    <citation type="submission" date="2018-10" db="EMBL/GenBank/DDBJ databases">
        <title>Effector identification in a new, highly contiguous assembly of the strawberry crown rot pathogen Phytophthora cactorum.</title>
        <authorList>
            <person name="Armitage A.D."/>
            <person name="Nellist C.F."/>
            <person name="Bates H."/>
            <person name="Vickerstaff R.J."/>
            <person name="Harrison R.J."/>
        </authorList>
    </citation>
    <scope>NUCLEOTIDE SEQUENCE</scope>
    <source>
        <strain evidence="2">15-7</strain>
        <strain evidence="3">4040</strain>
        <strain evidence="4">P415</strain>
        <strain evidence="5">P421</strain>
    </source>
</reference>
<dbReference type="AlphaFoldDB" id="A0A8T1L4H7"/>
<evidence type="ECO:0000313" key="3">
    <source>
        <dbReference type="EMBL" id="KAG2949392.1"/>
    </source>
</evidence>
<dbReference type="Proteomes" id="UP000760860">
    <property type="component" value="Unassembled WGS sequence"/>
</dbReference>
<dbReference type="Proteomes" id="UP000697107">
    <property type="component" value="Unassembled WGS sequence"/>
</dbReference>
<feature type="transmembrane region" description="Helical" evidence="1">
    <location>
        <begin position="27"/>
        <end position="46"/>
    </location>
</feature>
<sequence>MEVAGAAVVALATTVPAQTLGNMLLGLVLDTTGYGTVVGILFTIVVEVRRR</sequence>
<evidence type="ECO:0000313" key="6">
    <source>
        <dbReference type="Proteomes" id="UP000735874"/>
    </source>
</evidence>
<dbReference type="EMBL" id="RCMK01000091">
    <property type="protein sequence ID" value="KAG2949392.1"/>
    <property type="molecule type" value="Genomic_DNA"/>
</dbReference>
<comment type="caution">
    <text evidence="2">The sequence shown here is derived from an EMBL/GenBank/DDBJ whole genome shotgun (WGS) entry which is preliminary data.</text>
</comment>
<evidence type="ECO:0000313" key="5">
    <source>
        <dbReference type="EMBL" id="KAG3225791.1"/>
    </source>
</evidence>
<dbReference type="EMBL" id="RCMV01000074">
    <property type="protein sequence ID" value="KAG3225791.1"/>
    <property type="molecule type" value="Genomic_DNA"/>
</dbReference>
<accession>A0A8T1L4H7</accession>
<proteinExistence type="predicted"/>
<gene>
    <name evidence="2" type="ORF">PC113_g5272</name>
    <name evidence="3" type="ORF">PC117_g5238</name>
    <name evidence="4" type="ORF">PC118_g2852</name>
    <name evidence="5" type="ORF">PC129_g3583</name>
</gene>
<dbReference type="EMBL" id="RCML01000046">
    <property type="protein sequence ID" value="KAG2995654.1"/>
    <property type="molecule type" value="Genomic_DNA"/>
</dbReference>
<evidence type="ECO:0000313" key="4">
    <source>
        <dbReference type="EMBL" id="KAG2995654.1"/>
    </source>
</evidence>
<dbReference type="Proteomes" id="UP000736787">
    <property type="component" value="Unassembled WGS sequence"/>
</dbReference>
<name>A0A8T1L4H7_9STRA</name>
<dbReference type="Proteomes" id="UP000735874">
    <property type="component" value="Unassembled WGS sequence"/>
</dbReference>
<protein>
    <submittedName>
        <fullName evidence="2">Uncharacterized protein</fullName>
    </submittedName>
</protein>
<evidence type="ECO:0000256" key="1">
    <source>
        <dbReference type="SAM" id="Phobius"/>
    </source>
</evidence>
<keyword evidence="1" id="KW-0812">Transmembrane</keyword>